<dbReference type="InterPro" id="IPR049980">
    <property type="entry name" value="LTA4H_cat"/>
</dbReference>
<dbReference type="EC" id="3.4.11.2" evidence="4"/>
<evidence type="ECO:0000256" key="1">
    <source>
        <dbReference type="ARBA" id="ARBA00000098"/>
    </source>
</evidence>
<evidence type="ECO:0000256" key="10">
    <source>
        <dbReference type="ARBA" id="ARBA00022833"/>
    </source>
</evidence>
<reference evidence="18" key="1">
    <citation type="journal article" date="2014" name="Int. J. Syst. Evol. Microbiol.">
        <title>Complete genome sequence of Corynebacterium casei LMG S-19264T (=DSM 44701T), isolated from a smear-ripened cheese.</title>
        <authorList>
            <consortium name="US DOE Joint Genome Institute (JGI-PGF)"/>
            <person name="Walter F."/>
            <person name="Albersmeier A."/>
            <person name="Kalinowski J."/>
            <person name="Ruckert C."/>
        </authorList>
    </citation>
    <scope>NUCLEOTIDE SEQUENCE</scope>
    <source>
        <strain evidence="18">CGMCC 4.7110</strain>
    </source>
</reference>
<dbReference type="GO" id="GO:0005829">
    <property type="term" value="C:cytosol"/>
    <property type="evidence" value="ECO:0007669"/>
    <property type="project" value="TreeGrafter"/>
</dbReference>
<keyword evidence="8 15" id="KW-0479">Metal-binding</keyword>
<dbReference type="GO" id="GO:0016285">
    <property type="term" value="F:alanyl aminopeptidase activity"/>
    <property type="evidence" value="ECO:0007669"/>
    <property type="project" value="UniProtKB-EC"/>
</dbReference>
<evidence type="ECO:0000256" key="6">
    <source>
        <dbReference type="ARBA" id="ARBA00022490"/>
    </source>
</evidence>
<evidence type="ECO:0000313" key="18">
    <source>
        <dbReference type="EMBL" id="GGM97165.1"/>
    </source>
</evidence>
<dbReference type="Pfam" id="PF01433">
    <property type="entry name" value="Peptidase_M1"/>
    <property type="match status" value="1"/>
</dbReference>
<evidence type="ECO:0000256" key="14">
    <source>
        <dbReference type="PIRSR" id="PIRSR634015-2"/>
    </source>
</evidence>
<dbReference type="AlphaFoldDB" id="A0A917UK15"/>
<keyword evidence="6" id="KW-0963">Cytoplasm</keyword>
<proteinExistence type="inferred from homology"/>
<evidence type="ECO:0000256" key="11">
    <source>
        <dbReference type="ARBA" id="ARBA00023049"/>
    </source>
</evidence>
<evidence type="ECO:0000256" key="12">
    <source>
        <dbReference type="ARBA" id="ARBA00029811"/>
    </source>
</evidence>
<keyword evidence="19" id="KW-1185">Reference proteome</keyword>
<keyword evidence="9" id="KW-0378">Hydrolase</keyword>
<evidence type="ECO:0000256" key="13">
    <source>
        <dbReference type="ARBA" id="ARBA00031533"/>
    </source>
</evidence>
<reference evidence="18" key="2">
    <citation type="submission" date="2020-09" db="EMBL/GenBank/DDBJ databases">
        <authorList>
            <person name="Sun Q."/>
            <person name="Zhou Y."/>
        </authorList>
    </citation>
    <scope>NUCLEOTIDE SEQUENCE</scope>
    <source>
        <strain evidence="18">CGMCC 4.7110</strain>
    </source>
</reference>
<protein>
    <recommendedName>
        <fullName evidence="5">Aminopeptidase N</fullName>
        <ecNumber evidence="4">3.4.11.2</ecNumber>
    </recommendedName>
    <alternativeName>
        <fullName evidence="12">Alanine aminopeptidase</fullName>
    </alternativeName>
    <alternativeName>
        <fullName evidence="13">Lysyl aminopeptidase</fullName>
    </alternativeName>
</protein>
<dbReference type="CDD" id="cd09599">
    <property type="entry name" value="M1_LTA4H"/>
    <property type="match status" value="1"/>
</dbReference>
<dbReference type="PRINTS" id="PR00756">
    <property type="entry name" value="ALADIPTASE"/>
</dbReference>
<feature type="binding site" evidence="15">
    <location>
        <position position="372"/>
    </location>
    <ligand>
        <name>Zn(2+)</name>
        <dbReference type="ChEBI" id="CHEBI:29105"/>
        <note>catalytic</note>
    </ligand>
</feature>
<organism evidence="18 19">
    <name type="scientific">Streptomyces fuscichromogenes</name>
    <dbReference type="NCBI Taxonomy" id="1324013"/>
    <lineage>
        <taxon>Bacteria</taxon>
        <taxon>Bacillati</taxon>
        <taxon>Actinomycetota</taxon>
        <taxon>Actinomycetes</taxon>
        <taxon>Kitasatosporales</taxon>
        <taxon>Streptomycetaceae</taxon>
        <taxon>Streptomyces</taxon>
    </lineage>
</organism>
<dbReference type="Pfam" id="PF17900">
    <property type="entry name" value="Peptidase_M1_N"/>
    <property type="match status" value="1"/>
</dbReference>
<dbReference type="InterPro" id="IPR027268">
    <property type="entry name" value="Peptidase_M4/M1_CTD_sf"/>
</dbReference>
<sequence length="660" mass="72574">MASGGGRSQVGSSAGRLCGRLNSGAAPGPPPRVGSGRQEAVLVHVRGRGEHWQETEKEQLMQAEFDPHSRLRPGMPQTRHVDWDVIVDFGRKRLRCSVTLTFDRTTGGEVVLDTRRLDILGLALPDGEPLSYTLGDTDPVLGEPLTFVLPAGEDRVRVAYETTEGSTALQWLEPEQTSAGTHDFLFSQCQTIHARSMIPLHDSMSAKVSFRARITVPDGYTALMSAKSTSGDGTVGGDGTRTFEFDAPQPRPPYLIVLVVGNVAARRIGPRSLLWAEPDGLAAAAEEFSEVETLLAAAEDLYGPYPWGDLDLIVMPPSYPYGGLENPGLTFLSPTIVLGDRSEVGVLSHEIAHHWSGDLVTGHSMNHFWVNEGFTTYAERRITEATAGVDVADLHTALAIDDLRDDFAYLAGTPELTRLRKDLTGQDPDTTSSWVAHEKGGLFLRALEEAVGRERFDPFFKRFFADFAFRSLTTEEFLTYVDGIFPEAIDYKEWLYGDWLPEGTPEVTSRFLAETAAVGQDLPGAEQAHWTAEHWKAYVRRLTAPKGVDFLEALDQAHGLTRHTNLEIRVAWLALGVRSAYRPAVEATVELLGGVGRMKYLKQLYDALAENPSTLPLALRTYRANRGFYHPIARTVVESRFEHLGIAPQEYLGEAGSTGV</sequence>
<keyword evidence="7" id="KW-0645">Protease</keyword>
<comment type="similarity">
    <text evidence="3">Belongs to the peptidase M1 family.</text>
</comment>
<evidence type="ECO:0000256" key="8">
    <source>
        <dbReference type="ARBA" id="ARBA00022723"/>
    </source>
</evidence>
<dbReference type="SMART" id="SM01263">
    <property type="entry name" value="Leuk-A4-hydro_C"/>
    <property type="match status" value="1"/>
</dbReference>
<dbReference type="GO" id="GO:0008270">
    <property type="term" value="F:zinc ion binding"/>
    <property type="evidence" value="ECO:0007669"/>
    <property type="project" value="InterPro"/>
</dbReference>
<dbReference type="SUPFAM" id="SSF48371">
    <property type="entry name" value="ARM repeat"/>
    <property type="match status" value="1"/>
</dbReference>
<feature type="domain" description="Peptidase M1 leukotriene A4 hydrolase/aminopeptidase C-terminal" evidence="17">
    <location>
        <begin position="504"/>
        <end position="641"/>
    </location>
</feature>
<keyword evidence="11" id="KW-0482">Metalloprotease</keyword>
<feature type="region of interest" description="Disordered" evidence="16">
    <location>
        <begin position="1"/>
        <end position="36"/>
    </location>
</feature>
<evidence type="ECO:0000256" key="2">
    <source>
        <dbReference type="ARBA" id="ARBA00004496"/>
    </source>
</evidence>
<dbReference type="EMBL" id="BMML01000003">
    <property type="protein sequence ID" value="GGM97165.1"/>
    <property type="molecule type" value="Genomic_DNA"/>
</dbReference>
<dbReference type="InterPro" id="IPR045357">
    <property type="entry name" value="Aminopeptidase_N-like_N"/>
</dbReference>
<feature type="binding site" evidence="14">
    <location>
        <begin position="320"/>
        <end position="325"/>
    </location>
    <ligand>
        <name>a peptide</name>
        <dbReference type="ChEBI" id="CHEBI:60466"/>
    </ligand>
</feature>
<comment type="caution">
    <text evidence="18">The sequence shown here is derived from an EMBL/GenBank/DDBJ whole genome shotgun (WGS) entry which is preliminary data.</text>
</comment>
<dbReference type="SUPFAM" id="SSF63737">
    <property type="entry name" value="Leukotriene A4 hydrolase N-terminal domain"/>
    <property type="match status" value="1"/>
</dbReference>
<dbReference type="GO" id="GO:0006508">
    <property type="term" value="P:proteolysis"/>
    <property type="evidence" value="ECO:0007669"/>
    <property type="project" value="UniProtKB-KW"/>
</dbReference>
<evidence type="ECO:0000256" key="9">
    <source>
        <dbReference type="ARBA" id="ARBA00022801"/>
    </source>
</evidence>
<dbReference type="InterPro" id="IPR014782">
    <property type="entry name" value="Peptidase_M1_dom"/>
</dbReference>
<feature type="binding site" evidence="14">
    <location>
        <begin position="188"/>
        <end position="190"/>
    </location>
    <ligand>
        <name>a peptide</name>
        <dbReference type="ChEBI" id="CHEBI:60466"/>
    </ligand>
</feature>
<gene>
    <name evidence="18" type="primary">pepN</name>
    <name evidence="18" type="ORF">GCM10011578_017370</name>
</gene>
<dbReference type="PANTHER" id="PTHR45726:SF3">
    <property type="entry name" value="LEUKOTRIENE A-4 HYDROLASE"/>
    <property type="match status" value="1"/>
</dbReference>
<dbReference type="Pfam" id="PF09127">
    <property type="entry name" value="Leuk-A4-hydro_C"/>
    <property type="match status" value="1"/>
</dbReference>
<keyword evidence="10 15" id="KW-0862">Zinc</keyword>
<dbReference type="PANTHER" id="PTHR45726">
    <property type="entry name" value="LEUKOTRIENE A-4 HYDROLASE"/>
    <property type="match status" value="1"/>
</dbReference>
<name>A0A917UK15_9ACTN</name>
<dbReference type="InterPro" id="IPR038502">
    <property type="entry name" value="M1_LTA-4_hydro/amino_C_sf"/>
</dbReference>
<dbReference type="Proteomes" id="UP000653411">
    <property type="component" value="Unassembled WGS sequence"/>
</dbReference>
<dbReference type="GO" id="GO:0008237">
    <property type="term" value="F:metallopeptidase activity"/>
    <property type="evidence" value="ECO:0007669"/>
    <property type="project" value="UniProtKB-KW"/>
</dbReference>
<dbReference type="InterPro" id="IPR042097">
    <property type="entry name" value="Aminopeptidase_N-like_N_sf"/>
</dbReference>
<evidence type="ECO:0000256" key="4">
    <source>
        <dbReference type="ARBA" id="ARBA00012564"/>
    </source>
</evidence>
<feature type="binding site" evidence="15">
    <location>
        <position position="353"/>
    </location>
    <ligand>
        <name>Zn(2+)</name>
        <dbReference type="ChEBI" id="CHEBI:29105"/>
        <note>catalytic</note>
    </ligand>
</feature>
<comment type="catalytic activity">
    <reaction evidence="1">
        <text>Release of an N-terminal amino acid, Xaa-|-Yaa- from a peptide, amide or arylamide. Xaa is preferably Ala, but may be most amino acids including Pro (slow action). When a terminal hydrophobic residue is followed by a prolyl residue, the two may be released as an intact Xaa-Pro dipeptide.</text>
        <dbReference type="EC" id="3.4.11.2"/>
    </reaction>
</comment>
<dbReference type="InterPro" id="IPR001930">
    <property type="entry name" value="Peptidase_M1"/>
</dbReference>
<feature type="binding site" evidence="14">
    <location>
        <begin position="597"/>
        <end position="599"/>
    </location>
    <ligand>
        <name>a peptide</name>
        <dbReference type="ChEBI" id="CHEBI:60466"/>
    </ligand>
</feature>
<dbReference type="Gene3D" id="3.30.2010.30">
    <property type="match status" value="1"/>
</dbReference>
<evidence type="ECO:0000256" key="7">
    <source>
        <dbReference type="ARBA" id="ARBA00022670"/>
    </source>
</evidence>
<evidence type="ECO:0000256" key="15">
    <source>
        <dbReference type="PIRSR" id="PIRSR634015-3"/>
    </source>
</evidence>
<accession>A0A917UK15</accession>
<dbReference type="Gene3D" id="1.10.390.10">
    <property type="entry name" value="Neutral Protease Domain 2"/>
    <property type="match status" value="1"/>
</dbReference>
<dbReference type="InterPro" id="IPR034015">
    <property type="entry name" value="M1_LTA4H"/>
</dbReference>
<dbReference type="InterPro" id="IPR016024">
    <property type="entry name" value="ARM-type_fold"/>
</dbReference>
<evidence type="ECO:0000313" key="19">
    <source>
        <dbReference type="Proteomes" id="UP000653411"/>
    </source>
</evidence>
<evidence type="ECO:0000259" key="17">
    <source>
        <dbReference type="SMART" id="SM01263"/>
    </source>
</evidence>
<comment type="cofactor">
    <cofactor evidence="15">
        <name>Zn(2+)</name>
        <dbReference type="ChEBI" id="CHEBI:29105"/>
    </cofactor>
    <text evidence="15">Binds 1 zinc ion per subunit.</text>
</comment>
<dbReference type="Gene3D" id="1.25.40.320">
    <property type="entry name" value="Peptidase M1, leukotriene A4 hydrolase/aminopeptidase C-terminal domain"/>
    <property type="match status" value="1"/>
</dbReference>
<dbReference type="InterPro" id="IPR015211">
    <property type="entry name" value="Peptidase_M1_C"/>
</dbReference>
<keyword evidence="18" id="KW-0031">Aminopeptidase</keyword>
<evidence type="ECO:0000256" key="16">
    <source>
        <dbReference type="SAM" id="MobiDB-lite"/>
    </source>
</evidence>
<dbReference type="FunFam" id="3.30.2010.30:FF:000001">
    <property type="entry name" value="Leukotriene A(4) hydrolase"/>
    <property type="match status" value="1"/>
</dbReference>
<comment type="subcellular location">
    <subcellularLocation>
        <location evidence="2">Cytoplasm</location>
    </subcellularLocation>
</comment>
<dbReference type="SUPFAM" id="SSF55486">
    <property type="entry name" value="Metalloproteases ('zincins'), catalytic domain"/>
    <property type="match status" value="1"/>
</dbReference>
<evidence type="ECO:0000256" key="5">
    <source>
        <dbReference type="ARBA" id="ARBA00015611"/>
    </source>
</evidence>
<evidence type="ECO:0000256" key="3">
    <source>
        <dbReference type="ARBA" id="ARBA00010136"/>
    </source>
</evidence>
<feature type="binding site" evidence="15">
    <location>
        <position position="349"/>
    </location>
    <ligand>
        <name>Zn(2+)</name>
        <dbReference type="ChEBI" id="CHEBI:29105"/>
        <note>catalytic</note>
    </ligand>
</feature>
<dbReference type="Gene3D" id="2.60.40.1730">
    <property type="entry name" value="tricorn interacting facor f3 domain"/>
    <property type="match status" value="1"/>
</dbReference>